<dbReference type="PANTHER" id="PTHR38049">
    <property type="entry name" value="RICIN B LECTIN DOMAIN-CONTAINING PROTEIN"/>
    <property type="match status" value="1"/>
</dbReference>
<dbReference type="EMBL" id="ML996692">
    <property type="protein sequence ID" value="KAF2401912.1"/>
    <property type="molecule type" value="Genomic_DNA"/>
</dbReference>
<organism evidence="2 3">
    <name type="scientific">Trichodelitschia bisporula</name>
    <dbReference type="NCBI Taxonomy" id="703511"/>
    <lineage>
        <taxon>Eukaryota</taxon>
        <taxon>Fungi</taxon>
        <taxon>Dikarya</taxon>
        <taxon>Ascomycota</taxon>
        <taxon>Pezizomycotina</taxon>
        <taxon>Dothideomycetes</taxon>
        <taxon>Dothideomycetes incertae sedis</taxon>
        <taxon>Phaeotrichales</taxon>
        <taxon>Phaeotrichaceae</taxon>
        <taxon>Trichodelitschia</taxon>
    </lineage>
</organism>
<evidence type="ECO:0000256" key="1">
    <source>
        <dbReference type="SAM" id="SignalP"/>
    </source>
</evidence>
<dbReference type="Proteomes" id="UP000799640">
    <property type="component" value="Unassembled WGS sequence"/>
</dbReference>
<feature type="chain" id="PRO_5026314277" evidence="1">
    <location>
        <begin position="21"/>
        <end position="228"/>
    </location>
</feature>
<proteinExistence type="predicted"/>
<evidence type="ECO:0000313" key="3">
    <source>
        <dbReference type="Proteomes" id="UP000799640"/>
    </source>
</evidence>
<dbReference type="PANTHER" id="PTHR38049:SF1">
    <property type="entry name" value="PROTEIN KINASE DOMAIN-CONTAINING PROTEIN"/>
    <property type="match status" value="1"/>
</dbReference>
<reference evidence="2" key="1">
    <citation type="journal article" date="2020" name="Stud. Mycol.">
        <title>101 Dothideomycetes genomes: a test case for predicting lifestyles and emergence of pathogens.</title>
        <authorList>
            <person name="Haridas S."/>
            <person name="Albert R."/>
            <person name="Binder M."/>
            <person name="Bloem J."/>
            <person name="Labutti K."/>
            <person name="Salamov A."/>
            <person name="Andreopoulos B."/>
            <person name="Baker S."/>
            <person name="Barry K."/>
            <person name="Bills G."/>
            <person name="Bluhm B."/>
            <person name="Cannon C."/>
            <person name="Castanera R."/>
            <person name="Culley D."/>
            <person name="Daum C."/>
            <person name="Ezra D."/>
            <person name="Gonzalez J."/>
            <person name="Henrissat B."/>
            <person name="Kuo A."/>
            <person name="Liang C."/>
            <person name="Lipzen A."/>
            <person name="Lutzoni F."/>
            <person name="Magnuson J."/>
            <person name="Mondo S."/>
            <person name="Nolan M."/>
            <person name="Ohm R."/>
            <person name="Pangilinan J."/>
            <person name="Park H.-J."/>
            <person name="Ramirez L."/>
            <person name="Alfaro M."/>
            <person name="Sun H."/>
            <person name="Tritt A."/>
            <person name="Yoshinaga Y."/>
            <person name="Zwiers L.-H."/>
            <person name="Turgeon B."/>
            <person name="Goodwin S."/>
            <person name="Spatafora J."/>
            <person name="Crous P."/>
            <person name="Grigoriev I."/>
        </authorList>
    </citation>
    <scope>NUCLEOTIDE SEQUENCE</scope>
    <source>
        <strain evidence="2">CBS 262.69</strain>
    </source>
</reference>
<protein>
    <submittedName>
        <fullName evidence="2">Uncharacterized protein</fullName>
    </submittedName>
</protein>
<evidence type="ECO:0000313" key="2">
    <source>
        <dbReference type="EMBL" id="KAF2401912.1"/>
    </source>
</evidence>
<feature type="signal peptide" evidence="1">
    <location>
        <begin position="1"/>
        <end position="20"/>
    </location>
</feature>
<dbReference type="AlphaFoldDB" id="A0A6G1I0Y0"/>
<keyword evidence="1" id="KW-0732">Signal</keyword>
<keyword evidence="3" id="KW-1185">Reference proteome</keyword>
<accession>A0A6G1I0Y0</accession>
<gene>
    <name evidence="2" type="ORF">EJ06DRAFT_548124</name>
</gene>
<sequence>MVLELLALTGLPVAIATVEGVRYHNEKEAEKEDAVRMRDFHIDVYCSSTSRKRNEVHNTMVVLSGKKLYLARKDSETEMPLSADPASPPPHPFTGFFLDHYPEGAARSDSMFTRLNRAEKIRGLVSTISDHPPTLNWVYVDRQTLELKYGNRDDVEGHIVGPWDWTEDEVGLTFEGWEGFVAVEEQKGIWAVYFDRDDDRLKGVVSGKRVLPCSLERRLLDDEEVVTR</sequence>
<dbReference type="OrthoDB" id="3928002at2759"/>
<name>A0A6G1I0Y0_9PEZI</name>